<dbReference type="EMBL" id="JBJKFK010003119">
    <property type="protein sequence ID" value="KAL3310242.1"/>
    <property type="molecule type" value="Genomic_DNA"/>
</dbReference>
<name>A0ABD2PTZ9_9PLAT</name>
<proteinExistence type="predicted"/>
<dbReference type="AlphaFoldDB" id="A0ABD2PTZ9"/>
<comment type="caution">
    <text evidence="1">The sequence shown here is derived from an EMBL/GenBank/DDBJ whole genome shotgun (WGS) entry which is preliminary data.</text>
</comment>
<keyword evidence="2" id="KW-1185">Reference proteome</keyword>
<evidence type="ECO:0000313" key="2">
    <source>
        <dbReference type="Proteomes" id="UP001626550"/>
    </source>
</evidence>
<gene>
    <name evidence="1" type="ORF">Ciccas_011195</name>
</gene>
<reference evidence="1 2" key="1">
    <citation type="submission" date="2024-11" db="EMBL/GenBank/DDBJ databases">
        <title>Adaptive evolution of stress response genes in parasites aligns with host niche diversity.</title>
        <authorList>
            <person name="Hahn C."/>
            <person name="Resl P."/>
        </authorList>
    </citation>
    <scope>NUCLEOTIDE SEQUENCE [LARGE SCALE GENOMIC DNA]</scope>
    <source>
        <strain evidence="1">EGGRZ-B1_66</strain>
        <tissue evidence="1">Body</tissue>
    </source>
</reference>
<organism evidence="1 2">
    <name type="scientific">Cichlidogyrus casuarinus</name>
    <dbReference type="NCBI Taxonomy" id="1844966"/>
    <lineage>
        <taxon>Eukaryota</taxon>
        <taxon>Metazoa</taxon>
        <taxon>Spiralia</taxon>
        <taxon>Lophotrochozoa</taxon>
        <taxon>Platyhelminthes</taxon>
        <taxon>Monogenea</taxon>
        <taxon>Monopisthocotylea</taxon>
        <taxon>Dactylogyridea</taxon>
        <taxon>Ancyrocephalidae</taxon>
        <taxon>Cichlidogyrus</taxon>
    </lineage>
</organism>
<dbReference type="Proteomes" id="UP001626550">
    <property type="component" value="Unassembled WGS sequence"/>
</dbReference>
<protein>
    <submittedName>
        <fullName evidence="1">Uncharacterized protein</fullName>
    </submittedName>
</protein>
<evidence type="ECO:0000313" key="1">
    <source>
        <dbReference type="EMBL" id="KAL3310242.1"/>
    </source>
</evidence>
<sequence>MVSVNDIDAEMIDYEMDFEKLMRFYLDKSWTSKWQMFNKDPLPTKEQEMAMIRQRYIPYSGSSATTSSNISDVNLSTMNE</sequence>
<accession>A0ABD2PTZ9</accession>